<reference evidence="2 3" key="1">
    <citation type="submission" date="2018-01" db="EMBL/GenBank/DDBJ databases">
        <title>The draft genome of an aniline degradation strain ANB-1.</title>
        <authorList>
            <person name="Zhang L."/>
            <person name="Jiang J."/>
        </authorList>
    </citation>
    <scope>NUCLEOTIDE SEQUENCE [LARGE SCALE GENOMIC DNA]</scope>
    <source>
        <strain evidence="2 3">ANB-1</strain>
    </source>
</reference>
<dbReference type="Proteomes" id="UP000235994">
    <property type="component" value="Unassembled WGS sequence"/>
</dbReference>
<keyword evidence="3" id="KW-1185">Reference proteome</keyword>
<dbReference type="AlphaFoldDB" id="A0A2N8K8H0"/>
<comment type="caution">
    <text evidence="2">The sequence shown here is derived from an EMBL/GenBank/DDBJ whole genome shotgun (WGS) entry which is preliminary data.</text>
</comment>
<evidence type="ECO:0000256" key="1">
    <source>
        <dbReference type="SAM" id="Phobius"/>
    </source>
</evidence>
<feature type="transmembrane region" description="Helical" evidence="1">
    <location>
        <begin position="57"/>
        <end position="83"/>
    </location>
</feature>
<organism evidence="2 3">
    <name type="scientific">Achromobacter pulmonis</name>
    <dbReference type="NCBI Taxonomy" id="1389932"/>
    <lineage>
        <taxon>Bacteria</taxon>
        <taxon>Pseudomonadati</taxon>
        <taxon>Pseudomonadota</taxon>
        <taxon>Betaproteobacteria</taxon>
        <taxon>Burkholderiales</taxon>
        <taxon>Alcaligenaceae</taxon>
        <taxon>Achromobacter</taxon>
    </lineage>
</organism>
<keyword evidence="1" id="KW-0812">Transmembrane</keyword>
<protein>
    <submittedName>
        <fullName evidence="2">Uncharacterized protein</fullName>
    </submittedName>
</protein>
<keyword evidence="1" id="KW-1133">Transmembrane helix</keyword>
<gene>
    <name evidence="2" type="ORF">C1I89_32995</name>
</gene>
<name>A0A2N8K8H0_9BURK</name>
<proteinExistence type="predicted"/>
<sequence>MMMVIGILLALGAGLWFGRRLGPALVAAVMVMAAPLWLIGGFVLDLLRKLPAGLRRAWFALLRALGFLVVLPLTPFIFVWAFLVELFRPNHRPAAPMQSAAKRTAEVIDFATARKARRPGPPD</sequence>
<dbReference type="RefSeq" id="WP_102776349.1">
    <property type="nucleotide sequence ID" value="NZ_POQS01000019.1"/>
</dbReference>
<evidence type="ECO:0000313" key="3">
    <source>
        <dbReference type="Proteomes" id="UP000235994"/>
    </source>
</evidence>
<accession>A0A2N8K8H0</accession>
<keyword evidence="1" id="KW-0472">Membrane</keyword>
<dbReference type="EMBL" id="POQS01000019">
    <property type="protein sequence ID" value="PND29748.1"/>
    <property type="molecule type" value="Genomic_DNA"/>
</dbReference>
<evidence type="ECO:0000313" key="2">
    <source>
        <dbReference type="EMBL" id="PND29748.1"/>
    </source>
</evidence>